<dbReference type="Proteomes" id="UP000192775">
    <property type="component" value="Chromosome"/>
</dbReference>
<organism evidence="5 6">
    <name type="scientific">Cnuibacter physcomitrellae</name>
    <dbReference type="NCBI Taxonomy" id="1619308"/>
    <lineage>
        <taxon>Bacteria</taxon>
        <taxon>Bacillati</taxon>
        <taxon>Actinomycetota</taxon>
        <taxon>Actinomycetes</taxon>
        <taxon>Micrococcales</taxon>
        <taxon>Microbacteriaceae</taxon>
        <taxon>Cnuibacter</taxon>
    </lineage>
</organism>
<dbReference type="SUPFAM" id="SSF46689">
    <property type="entry name" value="Homeodomain-like"/>
    <property type="match status" value="1"/>
</dbReference>
<dbReference type="PANTHER" id="PTHR30055:SF234">
    <property type="entry name" value="HTH-TYPE TRANSCRIPTIONAL REGULATOR BETI"/>
    <property type="match status" value="1"/>
</dbReference>
<keyword evidence="3" id="KW-0804">Transcription</keyword>
<sequence length="209" mass="22828">MQGRDPRDADVRIVESTLALLRDRGPSAVTVESVSHVSGVAKTTIYRRYEDREALLAAAIDAATTEVTLPTGLSTYDTLHWLLGQARVRVQDIVGRGTVAAILVDDDAPFTEQLRLMIRMRSHTLVAFLEERVAAGDLRQGLDVKFVVSVLLGSAVGQVIRGREPDERWADDLLTLLWPALTPGPTSTQVPTPSPRRTASPPQASEPER</sequence>
<dbReference type="GO" id="GO:0000976">
    <property type="term" value="F:transcription cis-regulatory region binding"/>
    <property type="evidence" value="ECO:0007669"/>
    <property type="project" value="TreeGrafter"/>
</dbReference>
<keyword evidence="1" id="KW-0805">Transcription regulation</keyword>
<dbReference type="InterPro" id="IPR009057">
    <property type="entry name" value="Homeodomain-like_sf"/>
</dbReference>
<keyword evidence="6" id="KW-1185">Reference proteome</keyword>
<dbReference type="SUPFAM" id="SSF48498">
    <property type="entry name" value="Tetracyclin repressor-like, C-terminal domain"/>
    <property type="match status" value="1"/>
</dbReference>
<dbReference type="PANTHER" id="PTHR30055">
    <property type="entry name" value="HTH-TYPE TRANSCRIPTIONAL REGULATOR RUTR"/>
    <property type="match status" value="1"/>
</dbReference>
<feature type="region of interest" description="Disordered" evidence="4">
    <location>
        <begin position="180"/>
        <end position="209"/>
    </location>
</feature>
<dbReference type="InterPro" id="IPR001647">
    <property type="entry name" value="HTH_TetR"/>
</dbReference>
<dbReference type="Gene3D" id="1.10.357.10">
    <property type="entry name" value="Tetracycline Repressor, domain 2"/>
    <property type="match status" value="1"/>
</dbReference>
<keyword evidence="2" id="KW-0238">DNA-binding</keyword>
<dbReference type="EMBL" id="CP020715">
    <property type="protein sequence ID" value="ARJ05063.1"/>
    <property type="molecule type" value="Genomic_DNA"/>
</dbReference>
<dbReference type="PROSITE" id="PS50977">
    <property type="entry name" value="HTH_TETR_2"/>
    <property type="match status" value="1"/>
</dbReference>
<evidence type="ECO:0000256" key="1">
    <source>
        <dbReference type="ARBA" id="ARBA00023015"/>
    </source>
</evidence>
<accession>A0A1X9LIR7</accession>
<proteinExistence type="predicted"/>
<evidence type="ECO:0000256" key="4">
    <source>
        <dbReference type="SAM" id="MobiDB-lite"/>
    </source>
</evidence>
<evidence type="ECO:0000313" key="5">
    <source>
        <dbReference type="EMBL" id="ARJ05063.1"/>
    </source>
</evidence>
<reference evidence="5 6" key="1">
    <citation type="submission" date="2017-04" db="EMBL/GenBank/DDBJ databases">
        <authorList>
            <person name="Afonso C.L."/>
            <person name="Miller P.J."/>
            <person name="Scott M.A."/>
            <person name="Spackman E."/>
            <person name="Goraichik I."/>
            <person name="Dimitrov K.M."/>
            <person name="Suarez D.L."/>
            <person name="Swayne D.E."/>
        </authorList>
    </citation>
    <scope>NUCLEOTIDE SEQUENCE [LARGE SCALE GENOMIC DNA]</scope>
    <source>
        <strain evidence="6">XA(T)</strain>
    </source>
</reference>
<dbReference type="AlphaFoldDB" id="A0A1X9LIR7"/>
<dbReference type="STRING" id="1619308.B5808_07490"/>
<dbReference type="KEGG" id="cphy:B5808_07490"/>
<protein>
    <submittedName>
        <fullName evidence="5">Uncharacterized protein</fullName>
    </submittedName>
</protein>
<dbReference type="Pfam" id="PF00440">
    <property type="entry name" value="TetR_N"/>
    <property type="match status" value="1"/>
</dbReference>
<evidence type="ECO:0000256" key="3">
    <source>
        <dbReference type="ARBA" id="ARBA00023163"/>
    </source>
</evidence>
<name>A0A1X9LIR7_9MICO</name>
<dbReference type="InterPro" id="IPR050109">
    <property type="entry name" value="HTH-type_TetR-like_transc_reg"/>
</dbReference>
<dbReference type="Gene3D" id="1.10.10.60">
    <property type="entry name" value="Homeodomain-like"/>
    <property type="match status" value="1"/>
</dbReference>
<evidence type="ECO:0000256" key="2">
    <source>
        <dbReference type="ARBA" id="ARBA00023125"/>
    </source>
</evidence>
<gene>
    <name evidence="5" type="ORF">B5808_07490</name>
</gene>
<dbReference type="RefSeq" id="WP_085019201.1">
    <property type="nucleotide sequence ID" value="NZ_BMHD01000001.1"/>
</dbReference>
<dbReference type="GO" id="GO:0003700">
    <property type="term" value="F:DNA-binding transcription factor activity"/>
    <property type="evidence" value="ECO:0007669"/>
    <property type="project" value="TreeGrafter"/>
</dbReference>
<evidence type="ECO:0000313" key="6">
    <source>
        <dbReference type="Proteomes" id="UP000192775"/>
    </source>
</evidence>
<dbReference type="InterPro" id="IPR036271">
    <property type="entry name" value="Tet_transcr_reg_TetR-rel_C_sf"/>
</dbReference>